<keyword evidence="3" id="KW-0050">Antiport</keyword>
<feature type="transmembrane region" description="Helical" evidence="11">
    <location>
        <begin position="390"/>
        <end position="409"/>
    </location>
</feature>
<dbReference type="InterPro" id="IPR038770">
    <property type="entry name" value="Na+/solute_symporter_sf"/>
</dbReference>
<evidence type="ECO:0000256" key="2">
    <source>
        <dbReference type="ARBA" id="ARBA00022448"/>
    </source>
</evidence>
<protein>
    <submittedName>
        <fullName evidence="13">Glutathione-regulated potassium-efflux system protein KefC</fullName>
    </submittedName>
</protein>
<comment type="caution">
    <text evidence="13">The sequence shown here is derived from an EMBL/GenBank/DDBJ whole genome shotgun (WGS) entry which is preliminary data.</text>
</comment>
<dbReference type="Gene3D" id="1.20.1530.20">
    <property type="match status" value="1"/>
</dbReference>
<dbReference type="EMBL" id="BPRC01000004">
    <property type="protein sequence ID" value="GJE64513.1"/>
    <property type="molecule type" value="Genomic_DNA"/>
</dbReference>
<feature type="transmembrane region" description="Helical" evidence="11">
    <location>
        <begin position="361"/>
        <end position="384"/>
    </location>
</feature>
<evidence type="ECO:0000256" key="6">
    <source>
        <dbReference type="ARBA" id="ARBA00022958"/>
    </source>
</evidence>
<keyword evidence="2" id="KW-0813">Transport</keyword>
<keyword evidence="7 11" id="KW-1133">Transmembrane helix</keyword>
<dbReference type="Proteomes" id="UP001055039">
    <property type="component" value="Unassembled WGS sequence"/>
</dbReference>
<keyword evidence="9 11" id="KW-0472">Membrane</keyword>
<evidence type="ECO:0000256" key="10">
    <source>
        <dbReference type="SAM" id="MobiDB-lite"/>
    </source>
</evidence>
<dbReference type="Gene3D" id="3.40.50.720">
    <property type="entry name" value="NAD(P)-binding Rossmann-like Domain"/>
    <property type="match status" value="1"/>
</dbReference>
<feature type="transmembrane region" description="Helical" evidence="11">
    <location>
        <begin position="147"/>
        <end position="167"/>
    </location>
</feature>
<sequence>MTDPVQAGAQIAAQAGAHAGAFAGGYREAILFLVTAGIVVPLFHRLRISPVLGFLGAGALLGPFGLGRFADAHPWLAPFTIGNRSEIAHLAEFGVIFLMFMIGIELSWERLRVLRRLVFGLGVIQVAASASIIAAILVALAQPVAGAVLVGLALALSSTAVVLPVLAEQKRLGTPAGRTSFAILLFQDLAVAPILFAIAVLGRKDGGDLGGALAVALGQAAIALAVIVVAGRVALRPLFHLVARTRSPELFMAACLLVIVATALVAAGSGLSMTLGAFVAGLLLAETEYRRAIEATIDPFKGLLLGVFFVSVGMNLDPAQLVAAPGAILGLSLGLLLIKGAVVLAGARVMGISRAVALETALLIGPGGEFAFVLIGGAMVAGLVPEPVGGAALIVTSVTMIAIPGLAALGRRVGKQVSREALGRARAEPVPDPQQNRVIVAGYGRVGRLVGEMLKRHAIPYLALDSDPARVAEQRRLGSPVYFGDSANTEMLRRCDIATARALVVTLDNPRAVEAVVQAARAERPDLTIVARARDARHATQLYEMGVDDAVPETIEASLQLSEAVLVDVGVPMGHVIASIHERRDEFRTMLKRREAEARPVFRARRTVGKGRPTDTASEAKAAEPSVEARPIGKSA</sequence>
<reference evidence="13" key="2">
    <citation type="submission" date="2021-08" db="EMBL/GenBank/DDBJ databases">
        <authorList>
            <person name="Tani A."/>
            <person name="Ola A."/>
            <person name="Ogura Y."/>
            <person name="Katsura K."/>
            <person name="Hayashi T."/>
        </authorList>
    </citation>
    <scope>NUCLEOTIDE SEQUENCE</scope>
    <source>
        <strain evidence="13">NBRC 15686</strain>
    </source>
</reference>
<keyword evidence="4" id="KW-0633">Potassium transport</keyword>
<feature type="transmembrane region" description="Helical" evidence="11">
    <location>
        <begin position="25"/>
        <end position="43"/>
    </location>
</feature>
<dbReference type="Pfam" id="PF00999">
    <property type="entry name" value="Na_H_Exchanger"/>
    <property type="match status" value="1"/>
</dbReference>
<dbReference type="InterPro" id="IPR036291">
    <property type="entry name" value="NAD(P)-bd_dom_sf"/>
</dbReference>
<evidence type="ECO:0000313" key="14">
    <source>
        <dbReference type="Proteomes" id="UP001055039"/>
    </source>
</evidence>
<evidence type="ECO:0000256" key="5">
    <source>
        <dbReference type="ARBA" id="ARBA00022692"/>
    </source>
</evidence>
<evidence type="ECO:0000256" key="7">
    <source>
        <dbReference type="ARBA" id="ARBA00022989"/>
    </source>
</evidence>
<gene>
    <name evidence="13" type="primary">kefC_2</name>
    <name evidence="13" type="ORF">LNAOJCKE_1719</name>
</gene>
<comment type="subcellular location">
    <subcellularLocation>
        <location evidence="1">Membrane</location>
        <topology evidence="1">Multi-pass membrane protein</topology>
    </subcellularLocation>
</comment>
<keyword evidence="5 11" id="KW-0812">Transmembrane</keyword>
<name>A0ABQ4UB39_9HYPH</name>
<feature type="transmembrane region" description="Helical" evidence="11">
    <location>
        <begin position="328"/>
        <end position="349"/>
    </location>
</feature>
<evidence type="ECO:0000256" key="9">
    <source>
        <dbReference type="ARBA" id="ARBA00023136"/>
    </source>
</evidence>
<reference evidence="13" key="1">
    <citation type="journal article" date="2021" name="Front. Microbiol.">
        <title>Comprehensive Comparative Genomics and Phenotyping of Methylobacterium Species.</title>
        <authorList>
            <person name="Alessa O."/>
            <person name="Ogura Y."/>
            <person name="Fujitani Y."/>
            <person name="Takami H."/>
            <person name="Hayashi T."/>
            <person name="Sahin N."/>
            <person name="Tani A."/>
        </authorList>
    </citation>
    <scope>NUCLEOTIDE SEQUENCE</scope>
    <source>
        <strain evidence="13">NBRC 15686</strain>
    </source>
</reference>
<accession>A0ABQ4UB39</accession>
<dbReference type="InterPro" id="IPR006153">
    <property type="entry name" value="Cation/H_exchanger_TM"/>
</dbReference>
<dbReference type="PROSITE" id="PS51201">
    <property type="entry name" value="RCK_N"/>
    <property type="match status" value="1"/>
</dbReference>
<evidence type="ECO:0000259" key="12">
    <source>
        <dbReference type="PROSITE" id="PS51201"/>
    </source>
</evidence>
<evidence type="ECO:0000313" key="13">
    <source>
        <dbReference type="EMBL" id="GJE64513.1"/>
    </source>
</evidence>
<feature type="transmembrane region" description="Helical" evidence="11">
    <location>
        <begin position="179"/>
        <end position="201"/>
    </location>
</feature>
<evidence type="ECO:0000256" key="4">
    <source>
        <dbReference type="ARBA" id="ARBA00022538"/>
    </source>
</evidence>
<dbReference type="Pfam" id="PF02254">
    <property type="entry name" value="TrkA_N"/>
    <property type="match status" value="1"/>
</dbReference>
<keyword evidence="6" id="KW-0630">Potassium</keyword>
<evidence type="ECO:0000256" key="1">
    <source>
        <dbReference type="ARBA" id="ARBA00004141"/>
    </source>
</evidence>
<organism evidence="13 14">
    <name type="scientific">Methylorubrum aminovorans</name>
    <dbReference type="NCBI Taxonomy" id="269069"/>
    <lineage>
        <taxon>Bacteria</taxon>
        <taxon>Pseudomonadati</taxon>
        <taxon>Pseudomonadota</taxon>
        <taxon>Alphaproteobacteria</taxon>
        <taxon>Hyphomicrobiales</taxon>
        <taxon>Methylobacteriaceae</taxon>
        <taxon>Methylorubrum</taxon>
    </lineage>
</organism>
<evidence type="ECO:0000256" key="8">
    <source>
        <dbReference type="ARBA" id="ARBA00023065"/>
    </source>
</evidence>
<keyword evidence="8" id="KW-0406">Ion transport</keyword>
<dbReference type="PANTHER" id="PTHR46157:SF4">
    <property type="entry name" value="K(+) EFFLUX ANTIPORTER 3, CHLOROPLASTIC"/>
    <property type="match status" value="1"/>
</dbReference>
<dbReference type="SUPFAM" id="SSF51735">
    <property type="entry name" value="NAD(P)-binding Rossmann-fold domains"/>
    <property type="match status" value="1"/>
</dbReference>
<feature type="transmembrane region" description="Helical" evidence="11">
    <location>
        <begin position="118"/>
        <end position="141"/>
    </location>
</feature>
<evidence type="ECO:0000256" key="3">
    <source>
        <dbReference type="ARBA" id="ARBA00022449"/>
    </source>
</evidence>
<dbReference type="RefSeq" id="WP_238223936.1">
    <property type="nucleotide sequence ID" value="NZ_BAAADH010000005.1"/>
</dbReference>
<proteinExistence type="predicted"/>
<feature type="transmembrane region" description="Helical" evidence="11">
    <location>
        <begin position="213"/>
        <end position="235"/>
    </location>
</feature>
<feature type="region of interest" description="Disordered" evidence="10">
    <location>
        <begin position="603"/>
        <end position="636"/>
    </location>
</feature>
<dbReference type="PANTHER" id="PTHR46157">
    <property type="entry name" value="K(+) EFFLUX ANTIPORTER 3, CHLOROPLASTIC"/>
    <property type="match status" value="1"/>
</dbReference>
<feature type="transmembrane region" description="Helical" evidence="11">
    <location>
        <begin position="247"/>
        <end position="265"/>
    </location>
</feature>
<keyword evidence="14" id="KW-1185">Reference proteome</keyword>
<feature type="transmembrane region" description="Helical" evidence="11">
    <location>
        <begin position="87"/>
        <end position="106"/>
    </location>
</feature>
<feature type="transmembrane region" description="Helical" evidence="11">
    <location>
        <begin position="50"/>
        <end position="67"/>
    </location>
</feature>
<evidence type="ECO:0000256" key="11">
    <source>
        <dbReference type="SAM" id="Phobius"/>
    </source>
</evidence>
<feature type="domain" description="RCK N-terminal" evidence="12">
    <location>
        <begin position="435"/>
        <end position="552"/>
    </location>
</feature>
<dbReference type="InterPro" id="IPR003148">
    <property type="entry name" value="RCK_N"/>
</dbReference>